<gene>
    <name evidence="11" type="primary">fpr</name>
    <name evidence="11" type="ORF">GCE9029_04442</name>
</gene>
<reference evidence="12" key="1">
    <citation type="submission" date="2016-02" db="EMBL/GenBank/DDBJ databases">
        <authorList>
            <person name="Rodrigo-Torres Lidia"/>
            <person name="Arahal R.David."/>
        </authorList>
    </citation>
    <scope>NUCLEOTIDE SEQUENCE [LARGE SCALE GENOMIC DNA]</scope>
    <source>
        <strain evidence="12">CECT 9029</strain>
    </source>
</reference>
<dbReference type="GO" id="GO:0004324">
    <property type="term" value="F:ferredoxin-NADP+ reductase activity"/>
    <property type="evidence" value="ECO:0007669"/>
    <property type="project" value="UniProtKB-EC"/>
</dbReference>
<evidence type="ECO:0000256" key="7">
    <source>
        <dbReference type="ARBA" id="ARBA00022857"/>
    </source>
</evidence>
<dbReference type="Proteomes" id="UP000071641">
    <property type="component" value="Unassembled WGS sequence"/>
</dbReference>
<evidence type="ECO:0000256" key="1">
    <source>
        <dbReference type="ARBA" id="ARBA00001974"/>
    </source>
</evidence>
<evidence type="ECO:0000313" key="11">
    <source>
        <dbReference type="EMBL" id="CZF84499.1"/>
    </source>
</evidence>
<evidence type="ECO:0000256" key="5">
    <source>
        <dbReference type="ARBA" id="ARBA00022741"/>
    </source>
</evidence>
<dbReference type="STRING" id="1796497.GCE9029_04442"/>
<evidence type="ECO:0000256" key="6">
    <source>
        <dbReference type="ARBA" id="ARBA00022827"/>
    </source>
</evidence>
<feature type="domain" description="FAD-binding FR-type" evidence="10">
    <location>
        <begin position="2"/>
        <end position="101"/>
    </location>
</feature>
<accession>A0A128FCH4</accession>
<comment type="cofactor">
    <cofactor evidence="1">
        <name>FAD</name>
        <dbReference type="ChEBI" id="CHEBI:57692"/>
    </cofactor>
</comment>
<evidence type="ECO:0000256" key="8">
    <source>
        <dbReference type="ARBA" id="ARBA00023002"/>
    </source>
</evidence>
<evidence type="ECO:0000313" key="12">
    <source>
        <dbReference type="Proteomes" id="UP000071641"/>
    </source>
</evidence>
<dbReference type="InterPro" id="IPR001433">
    <property type="entry name" value="OxRdtase_FAD/NAD-bd"/>
</dbReference>
<organism evidence="11 12">
    <name type="scientific">Grimontia celer</name>
    <dbReference type="NCBI Taxonomy" id="1796497"/>
    <lineage>
        <taxon>Bacteria</taxon>
        <taxon>Pseudomonadati</taxon>
        <taxon>Pseudomonadota</taxon>
        <taxon>Gammaproteobacteria</taxon>
        <taxon>Vibrionales</taxon>
        <taxon>Vibrionaceae</taxon>
        <taxon>Grimontia</taxon>
    </lineage>
</organism>
<dbReference type="Gene3D" id="2.40.30.10">
    <property type="entry name" value="Translation factors"/>
    <property type="match status" value="1"/>
</dbReference>
<dbReference type="GO" id="GO:0042167">
    <property type="term" value="P:heme catabolic process"/>
    <property type="evidence" value="ECO:0007669"/>
    <property type="project" value="TreeGrafter"/>
</dbReference>
<proteinExistence type="inferred from homology"/>
<dbReference type="InterPro" id="IPR017927">
    <property type="entry name" value="FAD-bd_FR_type"/>
</dbReference>
<evidence type="ECO:0000259" key="10">
    <source>
        <dbReference type="PROSITE" id="PS51384"/>
    </source>
</evidence>
<dbReference type="RefSeq" id="WP_062666965.1">
    <property type="nucleotide sequence ID" value="NZ_FIZX01000005.1"/>
</dbReference>
<dbReference type="SUPFAM" id="SSF63380">
    <property type="entry name" value="Riboflavin synthase domain-like"/>
    <property type="match status" value="1"/>
</dbReference>
<dbReference type="InterPro" id="IPR033892">
    <property type="entry name" value="FNR_bac"/>
</dbReference>
<name>A0A128FCH4_9GAMM</name>
<keyword evidence="6" id="KW-0274">FAD</keyword>
<keyword evidence="12" id="KW-1185">Reference proteome</keyword>
<dbReference type="OrthoDB" id="9784483at2"/>
<dbReference type="CDD" id="cd06195">
    <property type="entry name" value="FNR1"/>
    <property type="match status" value="1"/>
</dbReference>
<dbReference type="EMBL" id="FIZX01000005">
    <property type="protein sequence ID" value="CZF84499.1"/>
    <property type="molecule type" value="Genomic_DNA"/>
</dbReference>
<dbReference type="GO" id="GO:0000166">
    <property type="term" value="F:nucleotide binding"/>
    <property type="evidence" value="ECO:0007669"/>
    <property type="project" value="UniProtKB-KW"/>
</dbReference>
<keyword evidence="8 11" id="KW-0560">Oxidoreductase</keyword>
<keyword evidence="4" id="KW-0285">Flavoprotein</keyword>
<dbReference type="SUPFAM" id="SSF52343">
    <property type="entry name" value="Ferredoxin reductase-like, C-terminal NADP-linked domain"/>
    <property type="match status" value="1"/>
</dbReference>
<evidence type="ECO:0000256" key="4">
    <source>
        <dbReference type="ARBA" id="ARBA00022630"/>
    </source>
</evidence>
<dbReference type="InterPro" id="IPR039261">
    <property type="entry name" value="FNR_nucleotide-bd"/>
</dbReference>
<keyword evidence="7" id="KW-0521">NADP</keyword>
<dbReference type="Pfam" id="PF00175">
    <property type="entry name" value="NAD_binding_1"/>
    <property type="match status" value="1"/>
</dbReference>
<keyword evidence="5" id="KW-0547">Nucleotide-binding</keyword>
<dbReference type="Pfam" id="PF00970">
    <property type="entry name" value="FAD_binding_6"/>
    <property type="match status" value="1"/>
</dbReference>
<comment type="catalytic activity">
    <reaction evidence="9">
        <text>2 reduced [2Fe-2S]-[ferredoxin] + NADP(+) + H(+) = 2 oxidized [2Fe-2S]-[ferredoxin] + NADPH</text>
        <dbReference type="Rhea" id="RHEA:20125"/>
        <dbReference type="Rhea" id="RHEA-COMP:10000"/>
        <dbReference type="Rhea" id="RHEA-COMP:10001"/>
        <dbReference type="ChEBI" id="CHEBI:15378"/>
        <dbReference type="ChEBI" id="CHEBI:33737"/>
        <dbReference type="ChEBI" id="CHEBI:33738"/>
        <dbReference type="ChEBI" id="CHEBI:57783"/>
        <dbReference type="ChEBI" id="CHEBI:58349"/>
        <dbReference type="EC" id="1.18.1.2"/>
    </reaction>
</comment>
<dbReference type="PANTHER" id="PTHR47878:SF1">
    <property type="entry name" value="FLAVODOXIN_FERREDOXIN--NADP REDUCTASE"/>
    <property type="match status" value="1"/>
</dbReference>
<dbReference type="PROSITE" id="PS51384">
    <property type="entry name" value="FAD_FR"/>
    <property type="match status" value="1"/>
</dbReference>
<dbReference type="InterPro" id="IPR051930">
    <property type="entry name" value="FNR_type-1"/>
</dbReference>
<dbReference type="Gene3D" id="3.40.50.80">
    <property type="entry name" value="Nucleotide-binding domain of ferredoxin-NADP reductase (FNR) module"/>
    <property type="match status" value="1"/>
</dbReference>
<dbReference type="InterPro" id="IPR008333">
    <property type="entry name" value="Cbr1-like_FAD-bd_dom"/>
</dbReference>
<evidence type="ECO:0000256" key="2">
    <source>
        <dbReference type="ARBA" id="ARBA00008312"/>
    </source>
</evidence>
<evidence type="ECO:0000256" key="3">
    <source>
        <dbReference type="ARBA" id="ARBA00013223"/>
    </source>
</evidence>
<dbReference type="AlphaFoldDB" id="A0A128FCH4"/>
<sequence>MATWIKAEVIENRRWSKDLFSLVLDADVAPFTAGQFTKLGLEIDGKIIQRAYSFVNPPSSKYLEIYATRVADGLLSPRLHELEAGDSVLITQEASGFFTLEEIPEGEDLWMLSTGTAIGPFLSILQEDEVWQRFRKVVLVHAVRFSADLSYQAEINELKQKRSDQIIVQPFVSREPKAGALSGRITHALEDGLLERVVGLNMAQEKSQVMLCGNPQMVKDVRAILIEKGLEKNLRRKPGNITTEQYW</sequence>
<dbReference type="InterPro" id="IPR017938">
    <property type="entry name" value="Riboflavin_synthase-like_b-brl"/>
</dbReference>
<dbReference type="GO" id="GO:0034599">
    <property type="term" value="P:cellular response to oxidative stress"/>
    <property type="evidence" value="ECO:0007669"/>
    <property type="project" value="TreeGrafter"/>
</dbReference>
<dbReference type="EC" id="1.18.1.2" evidence="3"/>
<dbReference type="PANTHER" id="PTHR47878">
    <property type="entry name" value="OXIDOREDUCTASE FAD/NAD(P)-BINDING DOMAIN PROTEIN"/>
    <property type="match status" value="1"/>
</dbReference>
<protein>
    <recommendedName>
        <fullName evidence="3">ferredoxin--NADP(+) reductase</fullName>
        <ecNumber evidence="3">1.18.1.2</ecNumber>
    </recommendedName>
</protein>
<evidence type="ECO:0000256" key="9">
    <source>
        <dbReference type="ARBA" id="ARBA00047776"/>
    </source>
</evidence>
<comment type="similarity">
    <text evidence="2">Belongs to the ferredoxin--NADP reductase type 1 family.</text>
</comment>